<evidence type="ECO:0000256" key="2">
    <source>
        <dbReference type="ARBA" id="ARBA00022475"/>
    </source>
</evidence>
<protein>
    <recommendedName>
        <fullName evidence="10">Major facilitator superfamily (MFS) profile domain-containing protein</fullName>
    </recommendedName>
</protein>
<dbReference type="GO" id="GO:0051119">
    <property type="term" value="F:sugar transmembrane transporter activity"/>
    <property type="evidence" value="ECO:0007669"/>
    <property type="project" value="InterPro"/>
</dbReference>
<reference evidence="11" key="1">
    <citation type="submission" date="2022-03" db="EMBL/GenBank/DDBJ databases">
        <authorList>
            <person name="Sayadi A."/>
        </authorList>
    </citation>
    <scope>NUCLEOTIDE SEQUENCE</scope>
</reference>
<keyword evidence="2" id="KW-1003">Cell membrane</keyword>
<dbReference type="Pfam" id="PF00083">
    <property type="entry name" value="Sugar_tr"/>
    <property type="match status" value="1"/>
</dbReference>
<dbReference type="Proteomes" id="UP001152888">
    <property type="component" value="Unassembled WGS sequence"/>
</dbReference>
<dbReference type="NCBIfam" id="TIGR00879">
    <property type="entry name" value="SP"/>
    <property type="match status" value="1"/>
</dbReference>
<evidence type="ECO:0000313" key="11">
    <source>
        <dbReference type="EMBL" id="CAH1972632.1"/>
    </source>
</evidence>
<evidence type="ECO:0000256" key="6">
    <source>
        <dbReference type="ARBA" id="ARBA00023180"/>
    </source>
</evidence>
<evidence type="ECO:0000313" key="12">
    <source>
        <dbReference type="Proteomes" id="UP001152888"/>
    </source>
</evidence>
<feature type="domain" description="Major facilitator superfamily (MFS) profile" evidence="10">
    <location>
        <begin position="8"/>
        <end position="442"/>
    </location>
</feature>
<gene>
    <name evidence="11" type="ORF">ACAOBT_LOCUS10112</name>
</gene>
<comment type="subcellular location">
    <subcellularLocation>
        <location evidence="1">Cell membrane</location>
        <topology evidence="1">Multi-pass membrane protein</topology>
    </subcellularLocation>
</comment>
<evidence type="ECO:0000256" key="8">
    <source>
        <dbReference type="RuleBase" id="RU003346"/>
    </source>
</evidence>
<feature type="transmembrane region" description="Helical" evidence="9">
    <location>
        <begin position="167"/>
        <end position="185"/>
    </location>
</feature>
<accession>A0A9P0P831</accession>
<dbReference type="AlphaFoldDB" id="A0A9P0P831"/>
<dbReference type="Gene3D" id="1.20.1250.20">
    <property type="entry name" value="MFS general substrate transporter like domains"/>
    <property type="match status" value="1"/>
</dbReference>
<feature type="transmembrane region" description="Helical" evidence="9">
    <location>
        <begin position="313"/>
        <end position="335"/>
    </location>
</feature>
<dbReference type="GO" id="GO:0005886">
    <property type="term" value="C:plasma membrane"/>
    <property type="evidence" value="ECO:0007669"/>
    <property type="project" value="UniProtKB-SubCell"/>
</dbReference>
<keyword evidence="3 9" id="KW-0812">Transmembrane</keyword>
<dbReference type="PANTHER" id="PTHR48021">
    <property type="match status" value="1"/>
</dbReference>
<feature type="transmembrane region" description="Helical" evidence="9">
    <location>
        <begin position="355"/>
        <end position="376"/>
    </location>
</feature>
<dbReference type="OrthoDB" id="6612291at2759"/>
<keyword evidence="4 9" id="KW-1133">Transmembrane helix</keyword>
<dbReference type="EMBL" id="CAKOFQ010006801">
    <property type="protein sequence ID" value="CAH1972632.1"/>
    <property type="molecule type" value="Genomic_DNA"/>
</dbReference>
<dbReference type="InterPro" id="IPR050549">
    <property type="entry name" value="MFS_Trehalose_Transporter"/>
</dbReference>
<comment type="similarity">
    <text evidence="7">Belongs to the major facilitator superfamily. Sugar transporter (TC 2.A.1.1) family. Trehalose transporter subfamily.</text>
</comment>
<dbReference type="InterPro" id="IPR005828">
    <property type="entry name" value="MFS_sugar_transport-like"/>
</dbReference>
<dbReference type="InterPro" id="IPR020846">
    <property type="entry name" value="MFS_dom"/>
</dbReference>
<dbReference type="InterPro" id="IPR044775">
    <property type="entry name" value="MFS_ERD6/Tret1-like"/>
</dbReference>
<dbReference type="PANTHER" id="PTHR48021:SF1">
    <property type="entry name" value="GH07001P-RELATED"/>
    <property type="match status" value="1"/>
</dbReference>
<keyword evidence="6" id="KW-0325">Glycoprotein</keyword>
<feature type="transmembrane region" description="Helical" evidence="9">
    <location>
        <begin position="52"/>
        <end position="74"/>
    </location>
</feature>
<dbReference type="PRINTS" id="PR00171">
    <property type="entry name" value="SUGRTRNSPORT"/>
</dbReference>
<feature type="transmembrane region" description="Helical" evidence="9">
    <location>
        <begin position="81"/>
        <end position="101"/>
    </location>
</feature>
<keyword evidence="8" id="KW-0813">Transport</keyword>
<feature type="transmembrane region" description="Helical" evidence="9">
    <location>
        <begin position="107"/>
        <end position="128"/>
    </location>
</feature>
<organism evidence="11 12">
    <name type="scientific">Acanthoscelides obtectus</name>
    <name type="common">Bean weevil</name>
    <name type="synonym">Bruchus obtectus</name>
    <dbReference type="NCBI Taxonomy" id="200917"/>
    <lineage>
        <taxon>Eukaryota</taxon>
        <taxon>Metazoa</taxon>
        <taxon>Ecdysozoa</taxon>
        <taxon>Arthropoda</taxon>
        <taxon>Hexapoda</taxon>
        <taxon>Insecta</taxon>
        <taxon>Pterygota</taxon>
        <taxon>Neoptera</taxon>
        <taxon>Endopterygota</taxon>
        <taxon>Coleoptera</taxon>
        <taxon>Polyphaga</taxon>
        <taxon>Cucujiformia</taxon>
        <taxon>Chrysomeloidea</taxon>
        <taxon>Chrysomelidae</taxon>
        <taxon>Bruchinae</taxon>
        <taxon>Bruchini</taxon>
        <taxon>Acanthoscelides</taxon>
    </lineage>
</organism>
<evidence type="ECO:0000256" key="9">
    <source>
        <dbReference type="SAM" id="Phobius"/>
    </source>
</evidence>
<evidence type="ECO:0000256" key="7">
    <source>
        <dbReference type="ARBA" id="ARBA00024348"/>
    </source>
</evidence>
<evidence type="ECO:0000256" key="3">
    <source>
        <dbReference type="ARBA" id="ARBA00022692"/>
    </source>
</evidence>
<feature type="transmembrane region" description="Helical" evidence="9">
    <location>
        <begin position="388"/>
        <end position="408"/>
    </location>
</feature>
<evidence type="ECO:0000259" key="10">
    <source>
        <dbReference type="PROSITE" id="PS50850"/>
    </source>
</evidence>
<dbReference type="InterPro" id="IPR005829">
    <property type="entry name" value="Sugar_transporter_CS"/>
</dbReference>
<comment type="caution">
    <text evidence="11">The sequence shown here is derived from an EMBL/GenBank/DDBJ whole genome shotgun (WGS) entry which is preliminary data.</text>
</comment>
<name>A0A9P0P831_ACAOB</name>
<feature type="transmembrane region" description="Helical" evidence="9">
    <location>
        <begin position="250"/>
        <end position="271"/>
    </location>
</feature>
<keyword evidence="12" id="KW-1185">Reference proteome</keyword>
<proteinExistence type="inferred from homology"/>
<dbReference type="PROSITE" id="PS50850">
    <property type="entry name" value="MFS"/>
    <property type="match status" value="1"/>
</dbReference>
<evidence type="ECO:0000256" key="1">
    <source>
        <dbReference type="ARBA" id="ARBA00004651"/>
    </source>
</evidence>
<evidence type="ECO:0000256" key="5">
    <source>
        <dbReference type="ARBA" id="ARBA00023136"/>
    </source>
</evidence>
<dbReference type="PROSITE" id="PS00216">
    <property type="entry name" value="SUGAR_TRANSPORT_1"/>
    <property type="match status" value="1"/>
</dbReference>
<dbReference type="FunFam" id="1.20.1250.20:FF:000055">
    <property type="entry name" value="Facilitated trehalose transporter Tret1-2 homolog"/>
    <property type="match status" value="1"/>
</dbReference>
<dbReference type="InterPro" id="IPR036259">
    <property type="entry name" value="MFS_trans_sf"/>
</dbReference>
<dbReference type="InterPro" id="IPR003663">
    <property type="entry name" value="Sugar/inositol_transpt"/>
</dbReference>
<feature type="transmembrane region" description="Helical" evidence="9">
    <location>
        <begin position="420"/>
        <end position="438"/>
    </location>
</feature>
<keyword evidence="5 9" id="KW-0472">Membrane</keyword>
<feature type="transmembrane region" description="Helical" evidence="9">
    <location>
        <begin position="283"/>
        <end position="306"/>
    </location>
</feature>
<dbReference type="SUPFAM" id="SSF103473">
    <property type="entry name" value="MFS general substrate transporter"/>
    <property type="match status" value="1"/>
</dbReference>
<feature type="transmembrane region" description="Helical" evidence="9">
    <location>
        <begin position="140"/>
        <end position="161"/>
    </location>
</feature>
<sequence length="456" mass="49569">MSSGKKFPQYLAAVCVSIGAFGTGSVIGWTSNICEDLKNGKLNELEMDDDQLGWSGSCMTLGAMIMCIPMGFICEMIGRKGAALVAAIPLFLGWVIILFANHKGIVYAGRILCGIGGGSFCVCGPLYTSEISEPEIRGTLGTFFQLFITIGILFSNVFGYAMPSIRLFNIACTSIPVVFAIVFAFQPESPVYYMRKGKQGKAEKSLERLRGNDYDIRGELQAIQAAIDQEKQMAGFKVAIKTKAAKKATVICFTLMVYQQFCGINAVTFYTQEIFLAAGSDLEPHWCVIILGIVQVVVTLCVSWAIEKAGRKILLMVSCGLMALASAMIGLFFTFKNRNLMDEDGVKSIGFLPIIGVNLFIIAFSIGLGPIPWMASSEIFPPEVKSKCSSAAATFNWFLAFLVARFYLNLANAIGNDVTFFIFAAIAGSGIFFTLFVIPETKAKTFEQIVAELEGK</sequence>
<dbReference type="CDD" id="cd17358">
    <property type="entry name" value="MFS_GLUT6_8_Class3_like"/>
    <property type="match status" value="1"/>
</dbReference>
<evidence type="ECO:0000256" key="4">
    <source>
        <dbReference type="ARBA" id="ARBA00022989"/>
    </source>
</evidence>
<dbReference type="PROSITE" id="PS00217">
    <property type="entry name" value="SUGAR_TRANSPORT_2"/>
    <property type="match status" value="1"/>
</dbReference>